<evidence type="ECO:0000256" key="2">
    <source>
        <dbReference type="ARBA" id="ARBA00022679"/>
    </source>
</evidence>
<dbReference type="GO" id="GO:0008360">
    <property type="term" value="P:regulation of cell shape"/>
    <property type="evidence" value="ECO:0007669"/>
    <property type="project" value="UniProtKB-KW"/>
</dbReference>
<keyword evidence="5" id="KW-0573">Peptidoglycan synthesis</keyword>
<dbReference type="Pfam" id="PF03734">
    <property type="entry name" value="YkuD"/>
    <property type="match status" value="1"/>
</dbReference>
<dbReference type="InterPro" id="IPR032812">
    <property type="entry name" value="SbsA_Ig"/>
</dbReference>
<dbReference type="GO" id="GO:0016740">
    <property type="term" value="F:transferase activity"/>
    <property type="evidence" value="ECO:0007669"/>
    <property type="project" value="UniProtKB-KW"/>
</dbReference>
<dbReference type="Pfam" id="PF13205">
    <property type="entry name" value="Big_5"/>
    <property type="match status" value="1"/>
</dbReference>
<dbReference type="GO" id="GO:0071555">
    <property type="term" value="P:cell wall organization"/>
    <property type="evidence" value="ECO:0007669"/>
    <property type="project" value="UniProtKB-KW"/>
</dbReference>
<keyword evidence="4" id="KW-0133">Cell shape</keyword>
<reference evidence="8" key="1">
    <citation type="submission" date="2016-10" db="EMBL/GenBank/DDBJ databases">
        <title>Sequence of Gallionella enrichment culture.</title>
        <authorList>
            <person name="Poehlein A."/>
            <person name="Muehling M."/>
            <person name="Daniel R."/>
        </authorList>
    </citation>
    <scope>NUCLEOTIDE SEQUENCE</scope>
</reference>
<dbReference type="AlphaFoldDB" id="A0A1J5Q5W3"/>
<comment type="caution">
    <text evidence="8">The sequence shown here is derived from an EMBL/GenBank/DDBJ whole genome shotgun (WGS) entry which is preliminary data.</text>
</comment>
<sequence length="340" mass="35756">MTSASPSPTAVPLHVRSITPDAATRLTGTAPIVVLFDEPVAADGPMPQIQPAVAGTWSQPDPTTLRFDPAAPLVPDTSLTVTIAGGAAGVRADNGGLLSTATTITYQVADGSPLRLQQILAELHYLPVDFTPTTPEVRTAAAQGAMAFNPPPGQFAMRFASTPAPLAALWQPGAAPALTRGAVMTFEKVHSLVVDGVAGPAVWTALLHDAVDQTMDPQPYSWAWTTLTHPETLTIWVDGQFVFSSKANTGIPAAPTPTGSWPVYARYRTQTMTGTNPDGTTYNDPGVPYVNYFRGGDAIHGFQRASYGTEQSLGCVELPYAAAAQVWTLIDYGTIVTVTP</sequence>
<dbReference type="PROSITE" id="PS52029">
    <property type="entry name" value="LD_TPASE"/>
    <property type="match status" value="1"/>
</dbReference>
<evidence type="ECO:0000313" key="8">
    <source>
        <dbReference type="EMBL" id="OIQ79054.1"/>
    </source>
</evidence>
<dbReference type="GO" id="GO:0005576">
    <property type="term" value="C:extracellular region"/>
    <property type="evidence" value="ECO:0007669"/>
    <property type="project" value="TreeGrafter"/>
</dbReference>
<dbReference type="GO" id="GO:0071972">
    <property type="term" value="F:peptidoglycan L,D-transpeptidase activity"/>
    <property type="evidence" value="ECO:0007669"/>
    <property type="project" value="TreeGrafter"/>
</dbReference>
<name>A0A1J5Q5W3_9ZZZZ</name>
<evidence type="ECO:0000256" key="6">
    <source>
        <dbReference type="ARBA" id="ARBA00023316"/>
    </source>
</evidence>
<dbReference type="EMBL" id="MLJW01001283">
    <property type="protein sequence ID" value="OIQ79054.1"/>
    <property type="molecule type" value="Genomic_DNA"/>
</dbReference>
<dbReference type="InterPro" id="IPR038063">
    <property type="entry name" value="Transpep_catalytic_dom"/>
</dbReference>
<keyword evidence="6" id="KW-0961">Cell wall biogenesis/degradation</keyword>
<keyword evidence="2" id="KW-0808">Transferase</keyword>
<gene>
    <name evidence="8" type="ORF">GALL_392220</name>
</gene>
<dbReference type="InterPro" id="IPR005490">
    <property type="entry name" value="LD_TPept_cat_dom"/>
</dbReference>
<organism evidence="8">
    <name type="scientific">mine drainage metagenome</name>
    <dbReference type="NCBI Taxonomy" id="410659"/>
    <lineage>
        <taxon>unclassified sequences</taxon>
        <taxon>metagenomes</taxon>
        <taxon>ecological metagenomes</taxon>
    </lineage>
</organism>
<protein>
    <submittedName>
        <fullName evidence="8">L,D-transpeptidase catalytic domain</fullName>
    </submittedName>
</protein>
<evidence type="ECO:0000256" key="1">
    <source>
        <dbReference type="ARBA" id="ARBA00004752"/>
    </source>
</evidence>
<dbReference type="PANTHER" id="PTHR30582">
    <property type="entry name" value="L,D-TRANSPEPTIDASE"/>
    <property type="match status" value="1"/>
</dbReference>
<dbReference type="InterPro" id="IPR036365">
    <property type="entry name" value="PGBD-like_sf"/>
</dbReference>
<dbReference type="SUPFAM" id="SSF47090">
    <property type="entry name" value="PGBD-like"/>
    <property type="match status" value="1"/>
</dbReference>
<dbReference type="InterPro" id="IPR050979">
    <property type="entry name" value="LD-transpeptidase"/>
</dbReference>
<dbReference type="Gene3D" id="1.10.101.10">
    <property type="entry name" value="PGBD-like superfamily/PGBD"/>
    <property type="match status" value="1"/>
</dbReference>
<dbReference type="Gene3D" id="2.60.40.3710">
    <property type="match status" value="1"/>
</dbReference>
<proteinExistence type="predicted"/>
<dbReference type="GO" id="GO:0018104">
    <property type="term" value="P:peptidoglycan-protein cross-linking"/>
    <property type="evidence" value="ECO:0007669"/>
    <property type="project" value="TreeGrafter"/>
</dbReference>
<evidence type="ECO:0000256" key="5">
    <source>
        <dbReference type="ARBA" id="ARBA00022984"/>
    </source>
</evidence>
<dbReference type="SUPFAM" id="SSF141523">
    <property type="entry name" value="L,D-transpeptidase catalytic domain-like"/>
    <property type="match status" value="1"/>
</dbReference>
<dbReference type="CDD" id="cd16913">
    <property type="entry name" value="YkuD_like"/>
    <property type="match status" value="1"/>
</dbReference>
<evidence type="ECO:0000256" key="3">
    <source>
        <dbReference type="ARBA" id="ARBA00022729"/>
    </source>
</evidence>
<keyword evidence="3" id="KW-0732">Signal</keyword>
<feature type="domain" description="L,D-TPase catalytic" evidence="7">
    <location>
        <begin position="222"/>
        <end position="339"/>
    </location>
</feature>
<evidence type="ECO:0000256" key="4">
    <source>
        <dbReference type="ARBA" id="ARBA00022960"/>
    </source>
</evidence>
<dbReference type="Gene3D" id="2.40.440.10">
    <property type="entry name" value="L,D-transpeptidase catalytic domain-like"/>
    <property type="match status" value="1"/>
</dbReference>
<dbReference type="UniPathway" id="UPA00219"/>
<dbReference type="InterPro" id="IPR036366">
    <property type="entry name" value="PGBDSf"/>
</dbReference>
<comment type="pathway">
    <text evidence="1">Cell wall biogenesis; peptidoglycan biosynthesis.</text>
</comment>
<accession>A0A1J5Q5W3</accession>
<dbReference type="PANTHER" id="PTHR30582:SF2">
    <property type="entry name" value="L,D-TRANSPEPTIDASE YCIB-RELATED"/>
    <property type="match status" value="1"/>
</dbReference>
<evidence type="ECO:0000259" key="7">
    <source>
        <dbReference type="PROSITE" id="PS52029"/>
    </source>
</evidence>